<dbReference type="AlphaFoldDB" id="A0AAV9BPZ7"/>
<name>A0AAV9BPZ7_ACOGR</name>
<reference evidence="3" key="2">
    <citation type="submission" date="2023-06" db="EMBL/GenBank/DDBJ databases">
        <authorList>
            <person name="Ma L."/>
            <person name="Liu K.-W."/>
            <person name="Li Z."/>
            <person name="Hsiao Y.-Y."/>
            <person name="Qi Y."/>
            <person name="Fu T."/>
            <person name="Tang G."/>
            <person name="Zhang D."/>
            <person name="Sun W.-H."/>
            <person name="Liu D.-K."/>
            <person name="Li Y."/>
            <person name="Chen G.-Z."/>
            <person name="Liu X.-D."/>
            <person name="Liao X.-Y."/>
            <person name="Jiang Y.-T."/>
            <person name="Yu X."/>
            <person name="Hao Y."/>
            <person name="Huang J."/>
            <person name="Zhao X.-W."/>
            <person name="Ke S."/>
            <person name="Chen Y.-Y."/>
            <person name="Wu W.-L."/>
            <person name="Hsu J.-L."/>
            <person name="Lin Y.-F."/>
            <person name="Huang M.-D."/>
            <person name="Li C.-Y."/>
            <person name="Huang L."/>
            <person name="Wang Z.-W."/>
            <person name="Zhao X."/>
            <person name="Zhong W.-Y."/>
            <person name="Peng D.-H."/>
            <person name="Ahmad S."/>
            <person name="Lan S."/>
            <person name="Zhang J.-S."/>
            <person name="Tsai W.-C."/>
            <person name="Van De Peer Y."/>
            <person name="Liu Z.-J."/>
        </authorList>
    </citation>
    <scope>NUCLEOTIDE SEQUENCE</scope>
    <source>
        <strain evidence="3">SCP</strain>
        <tissue evidence="3">Leaves</tissue>
    </source>
</reference>
<dbReference type="PANTHER" id="PTHR38378">
    <property type="entry name" value="MYOSIN HEAVY CHAIN-LIKE PROTEIN"/>
    <property type="match status" value="1"/>
</dbReference>
<dbReference type="PANTHER" id="PTHR38378:SF3">
    <property type="entry name" value="MYOSIN HEAVY CHAIN-LIKE PROTEIN"/>
    <property type="match status" value="1"/>
</dbReference>
<dbReference type="EMBL" id="JAUJYN010000002">
    <property type="protein sequence ID" value="KAK1278508.1"/>
    <property type="molecule type" value="Genomic_DNA"/>
</dbReference>
<reference evidence="3" key="1">
    <citation type="journal article" date="2023" name="Nat. Commun.">
        <title>Diploid and tetraploid genomes of Acorus and the evolution of monocots.</title>
        <authorList>
            <person name="Ma L."/>
            <person name="Liu K.W."/>
            <person name="Li Z."/>
            <person name="Hsiao Y.Y."/>
            <person name="Qi Y."/>
            <person name="Fu T."/>
            <person name="Tang G.D."/>
            <person name="Zhang D."/>
            <person name="Sun W.H."/>
            <person name="Liu D.K."/>
            <person name="Li Y."/>
            <person name="Chen G.Z."/>
            <person name="Liu X.D."/>
            <person name="Liao X.Y."/>
            <person name="Jiang Y.T."/>
            <person name="Yu X."/>
            <person name="Hao Y."/>
            <person name="Huang J."/>
            <person name="Zhao X.W."/>
            <person name="Ke S."/>
            <person name="Chen Y.Y."/>
            <person name="Wu W.L."/>
            <person name="Hsu J.L."/>
            <person name="Lin Y.F."/>
            <person name="Huang M.D."/>
            <person name="Li C.Y."/>
            <person name="Huang L."/>
            <person name="Wang Z.W."/>
            <person name="Zhao X."/>
            <person name="Zhong W.Y."/>
            <person name="Peng D.H."/>
            <person name="Ahmad S."/>
            <person name="Lan S."/>
            <person name="Zhang J.S."/>
            <person name="Tsai W.C."/>
            <person name="Van de Peer Y."/>
            <person name="Liu Z.J."/>
        </authorList>
    </citation>
    <scope>NUCLEOTIDE SEQUENCE</scope>
    <source>
        <strain evidence="3">SCP</strain>
    </source>
</reference>
<proteinExistence type="predicted"/>
<evidence type="ECO:0000256" key="2">
    <source>
        <dbReference type="SAM" id="MobiDB-lite"/>
    </source>
</evidence>
<gene>
    <name evidence="3" type="ORF">QJS04_geneDACA014818</name>
</gene>
<dbReference type="Proteomes" id="UP001179952">
    <property type="component" value="Unassembled WGS sequence"/>
</dbReference>
<feature type="coiled-coil region" evidence="1">
    <location>
        <begin position="156"/>
        <end position="239"/>
    </location>
</feature>
<feature type="region of interest" description="Disordered" evidence="2">
    <location>
        <begin position="1"/>
        <end position="21"/>
    </location>
</feature>
<evidence type="ECO:0000313" key="4">
    <source>
        <dbReference type="Proteomes" id="UP001179952"/>
    </source>
</evidence>
<accession>A0AAV9BPZ7</accession>
<sequence>MSRSFAVPLPSPKSMPSSPEKHQIDLNLDGCVLGVAANVKLLLKLIQDHSDACNKDAVDHSRRSQIVTIMITIIDDIRSRIDAVPRHPVPELRRCNTDLRRRPNPSQPPSLEDHYRLRKELTASVAARKSLEKMFSSLGKEKEFIAAELARKVQETQGLEEHVSDLKAQNEMLLEKVTAFKGGGGGTSAVVAALEERNRALSEQLLKALERYRGLKRRVKEVKEENLRAQEAFEAIEREAAEGIDCVGGIRRLVLVEADGGRGGTRKVEEVVAAVEHALRGIRARAGREDGLPVAA</sequence>
<evidence type="ECO:0000256" key="1">
    <source>
        <dbReference type="SAM" id="Coils"/>
    </source>
</evidence>
<evidence type="ECO:0000313" key="3">
    <source>
        <dbReference type="EMBL" id="KAK1278508.1"/>
    </source>
</evidence>
<keyword evidence="1" id="KW-0175">Coiled coil</keyword>
<organism evidence="3 4">
    <name type="scientific">Acorus gramineus</name>
    <name type="common">Dwarf sweet flag</name>
    <dbReference type="NCBI Taxonomy" id="55184"/>
    <lineage>
        <taxon>Eukaryota</taxon>
        <taxon>Viridiplantae</taxon>
        <taxon>Streptophyta</taxon>
        <taxon>Embryophyta</taxon>
        <taxon>Tracheophyta</taxon>
        <taxon>Spermatophyta</taxon>
        <taxon>Magnoliopsida</taxon>
        <taxon>Liliopsida</taxon>
        <taxon>Acoraceae</taxon>
        <taxon>Acorus</taxon>
    </lineage>
</organism>
<keyword evidence="4" id="KW-1185">Reference proteome</keyword>
<comment type="caution">
    <text evidence="3">The sequence shown here is derived from an EMBL/GenBank/DDBJ whole genome shotgun (WGS) entry which is preliminary data.</text>
</comment>
<protein>
    <submittedName>
        <fullName evidence="3">Uncharacterized protein</fullName>
    </submittedName>
</protein>